<proteinExistence type="predicted"/>
<dbReference type="PANTHER" id="PTHR33463">
    <property type="entry name" value="NB-ARC DOMAIN-CONTAINING PROTEIN-RELATED"/>
    <property type="match status" value="1"/>
</dbReference>
<evidence type="ECO:0000259" key="2">
    <source>
        <dbReference type="Pfam" id="PF23247"/>
    </source>
</evidence>
<dbReference type="Proteomes" id="UP001634007">
    <property type="component" value="Unassembled WGS sequence"/>
</dbReference>
<keyword evidence="1" id="KW-0611">Plant defense</keyword>
<evidence type="ECO:0000313" key="3">
    <source>
        <dbReference type="EMBL" id="KAL3729529.1"/>
    </source>
</evidence>
<dbReference type="Gene3D" id="3.80.10.10">
    <property type="entry name" value="Ribonuclease Inhibitor"/>
    <property type="match status" value="1"/>
</dbReference>
<reference evidence="3 4" key="1">
    <citation type="submission" date="2024-11" db="EMBL/GenBank/DDBJ databases">
        <title>Chromosome-level genome assembly of Eucalyptus globulus Labill. provides insights into its genome evolution.</title>
        <authorList>
            <person name="Li X."/>
        </authorList>
    </citation>
    <scope>NUCLEOTIDE SEQUENCE [LARGE SCALE GENOMIC DNA]</scope>
    <source>
        <strain evidence="3">CL2024</strain>
        <tissue evidence="3">Fresh tender leaves</tissue>
    </source>
</reference>
<feature type="domain" description="Disease resistance protein At4g27190-like leucine-rich repeats" evidence="2">
    <location>
        <begin position="31"/>
        <end position="173"/>
    </location>
</feature>
<dbReference type="Pfam" id="PF23247">
    <property type="entry name" value="LRR_RPS2"/>
    <property type="match status" value="1"/>
</dbReference>
<name>A0ABD3JNW7_EUCGL</name>
<accession>A0ABD3JNW7</accession>
<evidence type="ECO:0000313" key="4">
    <source>
        <dbReference type="Proteomes" id="UP001634007"/>
    </source>
</evidence>
<dbReference type="InterPro" id="IPR050905">
    <property type="entry name" value="Plant_NBS-LRR"/>
</dbReference>
<gene>
    <name evidence="3" type="ORF">ACJRO7_026625</name>
</gene>
<dbReference type="InterPro" id="IPR032675">
    <property type="entry name" value="LRR_dom_sf"/>
</dbReference>
<dbReference type="SUPFAM" id="SSF52047">
    <property type="entry name" value="RNI-like"/>
    <property type="match status" value="1"/>
</dbReference>
<protein>
    <recommendedName>
        <fullName evidence="2">Disease resistance protein At4g27190-like leucine-rich repeats domain-containing protein</fullName>
    </recommendedName>
</protein>
<sequence length="262" mass="30329">MKEVVPKETAKGNDESLQPLFNEMARFPNIRKLQIEGAKCKELWNNQIPNDSFCKLELLRVEHCDNLLCIAPSHMWKRLQLCLVFLEVRSCHLIKIIYESDRTNTKSGKMTRLVLRDLENLRHIWQSNGFPNVPFPNLRYVEVVRCSRLEMLFTTFTAKFLRQIKELVVESCEDLELIAGHEECEEAAGTTITFSELTALRLFELPKIRAIQAEKDSVEFPSLQHLCMVSCGTVPDQGLDDWESYQACKNIEEMLFKCALND</sequence>
<dbReference type="EMBL" id="JBJKBG010000007">
    <property type="protein sequence ID" value="KAL3729529.1"/>
    <property type="molecule type" value="Genomic_DNA"/>
</dbReference>
<dbReference type="InterPro" id="IPR057135">
    <property type="entry name" value="At4g27190-like_LRR"/>
</dbReference>
<comment type="caution">
    <text evidence="3">The sequence shown here is derived from an EMBL/GenBank/DDBJ whole genome shotgun (WGS) entry which is preliminary data.</text>
</comment>
<organism evidence="3 4">
    <name type="scientific">Eucalyptus globulus</name>
    <name type="common">Tasmanian blue gum</name>
    <dbReference type="NCBI Taxonomy" id="34317"/>
    <lineage>
        <taxon>Eukaryota</taxon>
        <taxon>Viridiplantae</taxon>
        <taxon>Streptophyta</taxon>
        <taxon>Embryophyta</taxon>
        <taxon>Tracheophyta</taxon>
        <taxon>Spermatophyta</taxon>
        <taxon>Magnoliopsida</taxon>
        <taxon>eudicotyledons</taxon>
        <taxon>Gunneridae</taxon>
        <taxon>Pentapetalae</taxon>
        <taxon>rosids</taxon>
        <taxon>malvids</taxon>
        <taxon>Myrtales</taxon>
        <taxon>Myrtaceae</taxon>
        <taxon>Myrtoideae</taxon>
        <taxon>Eucalypteae</taxon>
        <taxon>Eucalyptus</taxon>
    </lineage>
</organism>
<evidence type="ECO:0000256" key="1">
    <source>
        <dbReference type="ARBA" id="ARBA00022821"/>
    </source>
</evidence>
<keyword evidence="4" id="KW-1185">Reference proteome</keyword>
<dbReference type="AlphaFoldDB" id="A0ABD3JNW7"/>
<dbReference type="PANTHER" id="PTHR33463:SF209">
    <property type="entry name" value="DISEASE RESISTANCE PROTEIN RPS2-LIKE"/>
    <property type="match status" value="1"/>
</dbReference>